<dbReference type="InterPro" id="IPR027417">
    <property type="entry name" value="P-loop_NTPase"/>
</dbReference>
<dbReference type="Pfam" id="PF00005">
    <property type="entry name" value="ABC_tran"/>
    <property type="match status" value="1"/>
</dbReference>
<dbReference type="PROSITE" id="PS50893">
    <property type="entry name" value="ABC_TRANSPORTER_2"/>
    <property type="match status" value="1"/>
</dbReference>
<dbReference type="InterPro" id="IPR017871">
    <property type="entry name" value="ABC_transporter-like_CS"/>
</dbReference>
<protein>
    <submittedName>
        <fullName evidence="5">ABC transporter ATP-binding protein</fullName>
    </submittedName>
</protein>
<feature type="domain" description="ABC transporter" evidence="4">
    <location>
        <begin position="2"/>
        <end position="229"/>
    </location>
</feature>
<dbReference type="AlphaFoldDB" id="A0AA43UCK3"/>
<reference evidence="5" key="1">
    <citation type="submission" date="2023-07" db="EMBL/GenBank/DDBJ databases">
        <title>Between Cages and Wild: Unraveling the Impact of Captivity on Animal Microbiomes and Antimicrobial Resistance.</title>
        <authorList>
            <person name="Schmartz G.P."/>
            <person name="Rehner J."/>
            <person name="Schuff M.J."/>
            <person name="Becker S.L."/>
            <person name="Kravczyk M."/>
            <person name="Gurevich A."/>
            <person name="Francke R."/>
            <person name="Mueller R."/>
            <person name="Keller V."/>
            <person name="Keller A."/>
        </authorList>
    </citation>
    <scope>NUCLEOTIDE SEQUENCE</scope>
    <source>
        <strain evidence="5">S39M_St_73</strain>
    </source>
</reference>
<comment type="caution">
    <text evidence="5">The sequence shown here is derived from an EMBL/GenBank/DDBJ whole genome shotgun (WGS) entry which is preliminary data.</text>
</comment>
<dbReference type="GO" id="GO:0005524">
    <property type="term" value="F:ATP binding"/>
    <property type="evidence" value="ECO:0007669"/>
    <property type="project" value="UniProtKB-KW"/>
</dbReference>
<organism evidence="5 6">
    <name type="scientific">Atopococcus tabaci</name>
    <dbReference type="NCBI Taxonomy" id="269774"/>
    <lineage>
        <taxon>Bacteria</taxon>
        <taxon>Bacillati</taxon>
        <taxon>Bacillota</taxon>
        <taxon>Bacilli</taxon>
        <taxon>Lactobacillales</taxon>
        <taxon>Carnobacteriaceae</taxon>
        <taxon>Atopococcus</taxon>
    </lineage>
</organism>
<keyword evidence="3 5" id="KW-0067">ATP-binding</keyword>
<dbReference type="InterPro" id="IPR025302">
    <property type="entry name" value="DrrA1/2-like_C"/>
</dbReference>
<evidence type="ECO:0000313" key="5">
    <source>
        <dbReference type="EMBL" id="MDO5457496.1"/>
    </source>
</evidence>
<evidence type="ECO:0000313" key="6">
    <source>
        <dbReference type="Proteomes" id="UP001171751"/>
    </source>
</evidence>
<dbReference type="GO" id="GO:0016887">
    <property type="term" value="F:ATP hydrolysis activity"/>
    <property type="evidence" value="ECO:0007669"/>
    <property type="project" value="InterPro"/>
</dbReference>
<proteinExistence type="predicted"/>
<dbReference type="SMART" id="SM00382">
    <property type="entry name" value="AAA"/>
    <property type="match status" value="1"/>
</dbReference>
<dbReference type="PROSITE" id="PS00211">
    <property type="entry name" value="ABC_TRANSPORTER_1"/>
    <property type="match status" value="1"/>
</dbReference>
<evidence type="ECO:0000256" key="2">
    <source>
        <dbReference type="ARBA" id="ARBA00022741"/>
    </source>
</evidence>
<dbReference type="Proteomes" id="UP001171751">
    <property type="component" value="Unassembled WGS sequence"/>
</dbReference>
<gene>
    <name evidence="5" type="ORF">Q4F26_04040</name>
</gene>
<dbReference type="InterPro" id="IPR003439">
    <property type="entry name" value="ABC_transporter-like_ATP-bd"/>
</dbReference>
<dbReference type="EMBL" id="JAUNQW010000013">
    <property type="protein sequence ID" value="MDO5457496.1"/>
    <property type="molecule type" value="Genomic_DNA"/>
</dbReference>
<keyword evidence="1" id="KW-0813">Transport</keyword>
<dbReference type="InterPro" id="IPR051782">
    <property type="entry name" value="ABC_Transporter_VariousFunc"/>
</dbReference>
<sequence>MLEVKKLSKSFGDLKALDGVGFKVLPGHILGLIGPNGSGKTTAFRLILNLLTPDQGEVLWRGKSISPQTLHTIGYLPEERGLFLNMTNENQILYFAELNGKKKKEIAPKIPAWLEKFDVKGKAKDKIKSLSKGNQQKIQLISTLIHEPELIILDEPFSGLDPVNAELLVAGIEEAKDRGACIIFSSHNMANVEDLCDDLLMLINGERSLYGKVQDIRESYGRTRVLVETEDTLEDLIQLEGVVSGREQVDGLKRLILSSPEVGEDIFNYVTRKGYVQTFSQQAPGLEEIFKLKVGEDHAEKHHYYETGTGQKS</sequence>
<evidence type="ECO:0000256" key="3">
    <source>
        <dbReference type="ARBA" id="ARBA00022840"/>
    </source>
</evidence>
<keyword evidence="2" id="KW-0547">Nucleotide-binding</keyword>
<dbReference type="Pfam" id="PF13732">
    <property type="entry name" value="DrrA1-3_C"/>
    <property type="match status" value="1"/>
</dbReference>
<accession>A0AA43UCK3</accession>
<dbReference type="PANTHER" id="PTHR42939:SF1">
    <property type="entry name" value="ABC TRANSPORTER ATP-BINDING PROTEIN ALBC-RELATED"/>
    <property type="match status" value="1"/>
</dbReference>
<dbReference type="Gene3D" id="3.40.50.300">
    <property type="entry name" value="P-loop containing nucleotide triphosphate hydrolases"/>
    <property type="match status" value="1"/>
</dbReference>
<dbReference type="SUPFAM" id="SSF52540">
    <property type="entry name" value="P-loop containing nucleoside triphosphate hydrolases"/>
    <property type="match status" value="1"/>
</dbReference>
<dbReference type="PANTHER" id="PTHR42939">
    <property type="entry name" value="ABC TRANSPORTER ATP-BINDING PROTEIN ALBC-RELATED"/>
    <property type="match status" value="1"/>
</dbReference>
<keyword evidence="6" id="KW-1185">Reference proteome</keyword>
<evidence type="ECO:0000256" key="1">
    <source>
        <dbReference type="ARBA" id="ARBA00022448"/>
    </source>
</evidence>
<name>A0AA43UCK3_9LACT</name>
<evidence type="ECO:0000259" key="4">
    <source>
        <dbReference type="PROSITE" id="PS50893"/>
    </source>
</evidence>
<dbReference type="InterPro" id="IPR003593">
    <property type="entry name" value="AAA+_ATPase"/>
</dbReference>